<accession>A0AAE0RR53</accession>
<sequence length="103" mass="11816">MNCLAKNVPPIHDMYYLAKTCYAWQSSLQHMYNHANKLHVKLSCKTCTALKRHELPGKNMYCLTKCPAIHVLPSKDLYYLPNCPATHILPCQDMNCLAETYTV</sequence>
<name>A0AAE0RR53_9BIVA</name>
<reference evidence="1" key="3">
    <citation type="submission" date="2023-05" db="EMBL/GenBank/DDBJ databases">
        <authorList>
            <person name="Smith C.H."/>
        </authorList>
    </citation>
    <scope>NUCLEOTIDE SEQUENCE</scope>
    <source>
        <strain evidence="1">CHS0354</strain>
        <tissue evidence="1">Mantle</tissue>
    </source>
</reference>
<dbReference type="AlphaFoldDB" id="A0AAE0RR53"/>
<evidence type="ECO:0000313" key="1">
    <source>
        <dbReference type="EMBL" id="KAK3578097.1"/>
    </source>
</evidence>
<proteinExistence type="predicted"/>
<reference evidence="1" key="2">
    <citation type="journal article" date="2021" name="Genome Biol. Evol.">
        <title>Developing a high-quality reference genome for a parasitic bivalve with doubly uniparental inheritance (Bivalvia: Unionida).</title>
        <authorList>
            <person name="Smith C.H."/>
        </authorList>
    </citation>
    <scope>NUCLEOTIDE SEQUENCE</scope>
    <source>
        <strain evidence="1">CHS0354</strain>
        <tissue evidence="1">Mantle</tissue>
    </source>
</reference>
<dbReference type="Proteomes" id="UP001195483">
    <property type="component" value="Unassembled WGS sequence"/>
</dbReference>
<keyword evidence="2" id="KW-1185">Reference proteome</keyword>
<organism evidence="1 2">
    <name type="scientific">Potamilus streckersoni</name>
    <dbReference type="NCBI Taxonomy" id="2493646"/>
    <lineage>
        <taxon>Eukaryota</taxon>
        <taxon>Metazoa</taxon>
        <taxon>Spiralia</taxon>
        <taxon>Lophotrochozoa</taxon>
        <taxon>Mollusca</taxon>
        <taxon>Bivalvia</taxon>
        <taxon>Autobranchia</taxon>
        <taxon>Heteroconchia</taxon>
        <taxon>Palaeoheterodonta</taxon>
        <taxon>Unionida</taxon>
        <taxon>Unionoidea</taxon>
        <taxon>Unionidae</taxon>
        <taxon>Ambleminae</taxon>
        <taxon>Lampsilini</taxon>
        <taxon>Potamilus</taxon>
    </lineage>
</organism>
<protein>
    <submittedName>
        <fullName evidence="1">Uncharacterized protein</fullName>
    </submittedName>
</protein>
<gene>
    <name evidence="1" type="ORF">CHS0354_007808</name>
</gene>
<evidence type="ECO:0000313" key="2">
    <source>
        <dbReference type="Proteomes" id="UP001195483"/>
    </source>
</evidence>
<comment type="caution">
    <text evidence="1">The sequence shown here is derived from an EMBL/GenBank/DDBJ whole genome shotgun (WGS) entry which is preliminary data.</text>
</comment>
<dbReference type="EMBL" id="JAEAOA010000530">
    <property type="protein sequence ID" value="KAK3578097.1"/>
    <property type="molecule type" value="Genomic_DNA"/>
</dbReference>
<reference evidence="1" key="1">
    <citation type="journal article" date="2021" name="Genome Biol. Evol.">
        <title>A High-Quality Reference Genome for a Parasitic Bivalve with Doubly Uniparental Inheritance (Bivalvia: Unionida).</title>
        <authorList>
            <person name="Smith C.H."/>
        </authorList>
    </citation>
    <scope>NUCLEOTIDE SEQUENCE</scope>
    <source>
        <strain evidence="1">CHS0354</strain>
    </source>
</reference>